<proteinExistence type="predicted"/>
<feature type="region of interest" description="Disordered" evidence="1">
    <location>
        <begin position="1"/>
        <end position="20"/>
    </location>
</feature>
<keyword evidence="3" id="KW-1185">Reference proteome</keyword>
<evidence type="ECO:0000313" key="2">
    <source>
        <dbReference type="EMBL" id="KAJ8462661.1"/>
    </source>
</evidence>
<organism evidence="2 3">
    <name type="scientific">Trametes cubensis</name>
    <dbReference type="NCBI Taxonomy" id="1111947"/>
    <lineage>
        <taxon>Eukaryota</taxon>
        <taxon>Fungi</taxon>
        <taxon>Dikarya</taxon>
        <taxon>Basidiomycota</taxon>
        <taxon>Agaricomycotina</taxon>
        <taxon>Agaricomycetes</taxon>
        <taxon>Polyporales</taxon>
        <taxon>Polyporaceae</taxon>
        <taxon>Trametes</taxon>
    </lineage>
</organism>
<sequence length="306" mass="34555">MWIGPRSSWPNSEPTGRRRSWTNEQGRLWAAEYGYDNVRRSTGHVLRHEHLFLPLYLHKLARLPCAPSPSWPYRNAAANRIACKAPGPDPPRAFTHRTRPRHRLLRVHRHRNGRRELVWHYEYENDKPFPVAGRLARPVVLGAARVAATPTAAAARRVREDPRHQVADEDVTAFPRARTRLLRGEIEDIVPRKLGSIQSDIYPPAPAAKPPPPAEFFSTRTAPSTLVLLKNGSIEVSAVRTETIPAPPPVAVPAPIMSMRQEPPAPTHERELRSQTRSQAVPSTDRSRKRAPDDRAMQCSREDPEA</sequence>
<name>A0AAD7X4L1_9APHY</name>
<accession>A0AAD7X4L1</accession>
<evidence type="ECO:0000313" key="3">
    <source>
        <dbReference type="Proteomes" id="UP001215151"/>
    </source>
</evidence>
<dbReference type="Proteomes" id="UP001215151">
    <property type="component" value="Unassembled WGS sequence"/>
</dbReference>
<comment type="caution">
    <text evidence="2">The sequence shown here is derived from an EMBL/GenBank/DDBJ whole genome shotgun (WGS) entry which is preliminary data.</text>
</comment>
<protein>
    <submittedName>
        <fullName evidence="2">Uncharacterized protein</fullName>
    </submittedName>
</protein>
<feature type="region of interest" description="Disordered" evidence="1">
    <location>
        <begin position="250"/>
        <end position="306"/>
    </location>
</feature>
<reference evidence="2" key="1">
    <citation type="submission" date="2022-11" db="EMBL/GenBank/DDBJ databases">
        <title>Genome Sequence of Cubamyces cubensis.</title>
        <authorList>
            <person name="Buettner E."/>
        </authorList>
    </citation>
    <scope>NUCLEOTIDE SEQUENCE</scope>
    <source>
        <strain evidence="2">MPL-01</strain>
    </source>
</reference>
<dbReference type="EMBL" id="JAPEVG010000448">
    <property type="protein sequence ID" value="KAJ8462661.1"/>
    <property type="molecule type" value="Genomic_DNA"/>
</dbReference>
<dbReference type="AlphaFoldDB" id="A0AAD7X4L1"/>
<gene>
    <name evidence="2" type="ORF">ONZ51_g10759</name>
</gene>
<feature type="compositionally biased region" description="Basic and acidic residues" evidence="1">
    <location>
        <begin position="290"/>
        <end position="306"/>
    </location>
</feature>
<feature type="compositionally biased region" description="Polar residues" evidence="1">
    <location>
        <begin position="275"/>
        <end position="284"/>
    </location>
</feature>
<evidence type="ECO:0000256" key="1">
    <source>
        <dbReference type="SAM" id="MobiDB-lite"/>
    </source>
</evidence>